<dbReference type="InterPro" id="IPR013320">
    <property type="entry name" value="ConA-like_dom_sf"/>
</dbReference>
<keyword evidence="6" id="KW-1185">Reference proteome</keyword>
<sequence length="353" mass="38454">MKIFKKIVALPTLILVALFSCSSGDSGDKNTPNTTSTVVINTEIVGITTLLPNGNGTGVVKFNVSPNNATSYKIVFGDGETLETTTATFTHTYTSSGTKTYEVQVTAFDGLKYFSATKSIVVFVAPTEVWGDEFDVDGAPNSTKWGYDLGAGGWGNNEPQYYTNRLDNAIVQGGVLKIITKKENYSGSSYTSARLLSKGKFSFKYGKVEFRAKMPSGGGTWPALWMLGDNIDTASWPACGEIDAMEHLGNQMNKIYGTLHYPGHSGATADGSTTMISNADTEFHLYSVDWRADYIKFYVDNQLFKTFANTASTPFNDKFFLIINCAIGGNFGGTIDPNFVSSTFEIDYVRVYN</sequence>
<dbReference type="GO" id="GO:0004553">
    <property type="term" value="F:hydrolase activity, hydrolyzing O-glycosyl compounds"/>
    <property type="evidence" value="ECO:0007669"/>
    <property type="project" value="InterPro"/>
</dbReference>
<dbReference type="CDD" id="cd08023">
    <property type="entry name" value="GH16_laminarinase_like"/>
    <property type="match status" value="1"/>
</dbReference>
<dbReference type="Gene3D" id="2.60.40.10">
    <property type="entry name" value="Immunoglobulins"/>
    <property type="match status" value="1"/>
</dbReference>
<dbReference type="Pfam" id="PF00801">
    <property type="entry name" value="PKD"/>
    <property type="match status" value="1"/>
</dbReference>
<proteinExistence type="inferred from homology"/>
<feature type="signal peptide" evidence="2">
    <location>
        <begin position="1"/>
        <end position="22"/>
    </location>
</feature>
<dbReference type="Proteomes" id="UP000237310">
    <property type="component" value="Unassembled WGS sequence"/>
</dbReference>
<dbReference type="InterPro" id="IPR013783">
    <property type="entry name" value="Ig-like_fold"/>
</dbReference>
<dbReference type="PROSITE" id="PS51762">
    <property type="entry name" value="GH16_2"/>
    <property type="match status" value="1"/>
</dbReference>
<feature type="domain" description="PKD" evidence="3">
    <location>
        <begin position="65"/>
        <end position="129"/>
    </location>
</feature>
<comment type="caution">
    <text evidence="5">The sequence shown here is derived from an EMBL/GenBank/DDBJ whole genome shotgun (WGS) entry which is preliminary data.</text>
</comment>
<dbReference type="InterPro" id="IPR000757">
    <property type="entry name" value="Beta-glucanase-like"/>
</dbReference>
<dbReference type="InterPro" id="IPR000601">
    <property type="entry name" value="PKD_dom"/>
</dbReference>
<dbReference type="InterPro" id="IPR035986">
    <property type="entry name" value="PKD_dom_sf"/>
</dbReference>
<dbReference type="Pfam" id="PF00722">
    <property type="entry name" value="Glyco_hydro_16"/>
    <property type="match status" value="1"/>
</dbReference>
<dbReference type="RefSeq" id="WP_103805250.1">
    <property type="nucleotide sequence ID" value="NZ_PQVG01000003.1"/>
</dbReference>
<dbReference type="SUPFAM" id="SSF49299">
    <property type="entry name" value="PKD domain"/>
    <property type="match status" value="1"/>
</dbReference>
<dbReference type="EMBL" id="PQVG01000003">
    <property type="protein sequence ID" value="POY40188.1"/>
    <property type="molecule type" value="Genomic_DNA"/>
</dbReference>
<dbReference type="InterPro" id="IPR022409">
    <property type="entry name" value="PKD/Chitinase_dom"/>
</dbReference>
<dbReference type="SMART" id="SM00089">
    <property type="entry name" value="PKD"/>
    <property type="match status" value="1"/>
</dbReference>
<evidence type="ECO:0000259" key="3">
    <source>
        <dbReference type="PROSITE" id="PS50093"/>
    </source>
</evidence>
<feature type="chain" id="PRO_5015721923" evidence="2">
    <location>
        <begin position="23"/>
        <end position="353"/>
    </location>
</feature>
<evidence type="ECO:0000313" key="5">
    <source>
        <dbReference type="EMBL" id="POY40188.1"/>
    </source>
</evidence>
<dbReference type="OrthoDB" id="9809583at2"/>
<comment type="similarity">
    <text evidence="1">Belongs to the glycosyl hydrolase 16 family.</text>
</comment>
<keyword evidence="5" id="KW-0378">Hydrolase</keyword>
<evidence type="ECO:0000256" key="2">
    <source>
        <dbReference type="SAM" id="SignalP"/>
    </source>
</evidence>
<feature type="domain" description="GH16" evidence="4">
    <location>
        <begin position="106"/>
        <end position="353"/>
    </location>
</feature>
<evidence type="ECO:0000259" key="4">
    <source>
        <dbReference type="PROSITE" id="PS51762"/>
    </source>
</evidence>
<organism evidence="5 6">
    <name type="scientific">Flavobacterium alvei</name>
    <dbReference type="NCBI Taxonomy" id="2080416"/>
    <lineage>
        <taxon>Bacteria</taxon>
        <taxon>Pseudomonadati</taxon>
        <taxon>Bacteroidota</taxon>
        <taxon>Flavobacteriia</taxon>
        <taxon>Flavobacteriales</taxon>
        <taxon>Flavobacteriaceae</taxon>
        <taxon>Flavobacterium</taxon>
    </lineage>
</organism>
<accession>A0A2S5ACA4</accession>
<dbReference type="PANTHER" id="PTHR10963">
    <property type="entry name" value="GLYCOSYL HYDROLASE-RELATED"/>
    <property type="match status" value="1"/>
</dbReference>
<protein>
    <submittedName>
        <fullName evidence="5">Glycoside hydrolase</fullName>
    </submittedName>
</protein>
<dbReference type="PROSITE" id="PS51257">
    <property type="entry name" value="PROKAR_LIPOPROTEIN"/>
    <property type="match status" value="1"/>
</dbReference>
<dbReference type="GO" id="GO:0005975">
    <property type="term" value="P:carbohydrate metabolic process"/>
    <property type="evidence" value="ECO:0007669"/>
    <property type="project" value="InterPro"/>
</dbReference>
<dbReference type="PANTHER" id="PTHR10963:SF55">
    <property type="entry name" value="GLYCOSIDE HYDROLASE FAMILY 16 PROTEIN"/>
    <property type="match status" value="1"/>
</dbReference>
<keyword evidence="2" id="KW-0732">Signal</keyword>
<evidence type="ECO:0000256" key="1">
    <source>
        <dbReference type="ARBA" id="ARBA00006865"/>
    </source>
</evidence>
<dbReference type="Gene3D" id="2.60.120.200">
    <property type="match status" value="1"/>
</dbReference>
<dbReference type="SUPFAM" id="SSF49899">
    <property type="entry name" value="Concanavalin A-like lectins/glucanases"/>
    <property type="match status" value="1"/>
</dbReference>
<dbReference type="PROSITE" id="PS50093">
    <property type="entry name" value="PKD"/>
    <property type="match status" value="1"/>
</dbReference>
<evidence type="ECO:0000313" key="6">
    <source>
        <dbReference type="Proteomes" id="UP000237310"/>
    </source>
</evidence>
<dbReference type="AlphaFoldDB" id="A0A2S5ACA4"/>
<name>A0A2S5ACA4_9FLAO</name>
<gene>
    <name evidence="5" type="ORF">C3L50_05945</name>
</gene>
<reference evidence="5 6" key="1">
    <citation type="submission" date="2018-01" db="EMBL/GenBank/DDBJ databases">
        <authorList>
            <person name="Gaut B.S."/>
            <person name="Morton B.R."/>
            <person name="Clegg M.T."/>
            <person name="Duvall M.R."/>
        </authorList>
    </citation>
    <scope>NUCLEOTIDE SEQUENCE [LARGE SCALE GENOMIC DNA]</scope>
    <source>
        <strain evidence="5 6">HR-AY</strain>
    </source>
</reference>
<dbReference type="InterPro" id="IPR050546">
    <property type="entry name" value="Glycosyl_Hydrlase_16"/>
</dbReference>